<comment type="caution">
    <text evidence="6">The sequence shown here is derived from an EMBL/GenBank/DDBJ whole genome shotgun (WGS) entry which is preliminary data.</text>
</comment>
<protein>
    <submittedName>
        <fullName evidence="6">RNA methyltransferase</fullName>
    </submittedName>
</protein>
<dbReference type="InterPro" id="IPR012340">
    <property type="entry name" value="NA-bd_OB-fold"/>
</dbReference>
<dbReference type="SUPFAM" id="SSF53335">
    <property type="entry name" value="S-adenosyl-L-methionine-dependent methyltransferases"/>
    <property type="match status" value="1"/>
</dbReference>
<dbReference type="Proteomes" id="UP001597171">
    <property type="component" value="Unassembled WGS sequence"/>
</dbReference>
<evidence type="ECO:0000256" key="4">
    <source>
        <dbReference type="ARBA" id="ARBA00022691"/>
    </source>
</evidence>
<dbReference type="InterPro" id="IPR010280">
    <property type="entry name" value="U5_MeTrfase_fam"/>
</dbReference>
<keyword evidence="1" id="KW-0479">Metal-binding</keyword>
<evidence type="ECO:0000256" key="5">
    <source>
        <dbReference type="ARBA" id="ARBA00023014"/>
    </source>
</evidence>
<keyword evidence="3" id="KW-0808">Transferase</keyword>
<keyword evidence="7" id="KW-1185">Reference proteome</keyword>
<evidence type="ECO:0000256" key="2">
    <source>
        <dbReference type="ARBA" id="ARBA00022603"/>
    </source>
</evidence>
<dbReference type="Gene3D" id="3.40.50.150">
    <property type="entry name" value="Vaccinia Virus protein VP39"/>
    <property type="match status" value="1"/>
</dbReference>
<dbReference type="InterPro" id="IPR029063">
    <property type="entry name" value="SAM-dependent_MTases_sf"/>
</dbReference>
<dbReference type="GO" id="GO:0008168">
    <property type="term" value="F:methyltransferase activity"/>
    <property type="evidence" value="ECO:0007669"/>
    <property type="project" value="UniProtKB-KW"/>
</dbReference>
<evidence type="ECO:0000256" key="1">
    <source>
        <dbReference type="ARBA" id="ARBA00022485"/>
    </source>
</evidence>
<evidence type="ECO:0000256" key="3">
    <source>
        <dbReference type="ARBA" id="ARBA00022679"/>
    </source>
</evidence>
<evidence type="ECO:0000313" key="7">
    <source>
        <dbReference type="Proteomes" id="UP001597171"/>
    </source>
</evidence>
<proteinExistence type="predicted"/>
<feature type="non-terminal residue" evidence="6">
    <location>
        <position position="159"/>
    </location>
</feature>
<dbReference type="Gene3D" id="2.40.50.1070">
    <property type="match status" value="1"/>
</dbReference>
<dbReference type="GO" id="GO:0032259">
    <property type="term" value="P:methylation"/>
    <property type="evidence" value="ECO:0007669"/>
    <property type="project" value="UniProtKB-KW"/>
</dbReference>
<keyword evidence="5" id="KW-0411">Iron-sulfur</keyword>
<keyword evidence="1" id="KW-0004">4Fe-4S</keyword>
<gene>
    <name evidence="6" type="ORF">ACFQ4O_17485</name>
</gene>
<keyword evidence="4" id="KW-0949">S-adenosyl-L-methionine</keyword>
<keyword evidence="2 6" id="KW-0489">Methyltransferase</keyword>
<dbReference type="PANTHER" id="PTHR11061">
    <property type="entry name" value="RNA M5U METHYLTRANSFERASE"/>
    <property type="match status" value="1"/>
</dbReference>
<dbReference type="SUPFAM" id="SSF50249">
    <property type="entry name" value="Nucleic acid-binding proteins"/>
    <property type="match status" value="1"/>
</dbReference>
<evidence type="ECO:0000313" key="6">
    <source>
        <dbReference type="EMBL" id="MFD1333800.1"/>
    </source>
</evidence>
<accession>A0ABW3ZBT5</accession>
<name>A0ABW3ZBT5_9HYPH</name>
<sequence>MADLVTIARLGHRGDGVAETPEGLLFVPRALPGERVEVARDGERGRLLAVVEAAPERVAAYCPEVGVCGGCALQEYEQAAALRWKREQLVDAFRRERLDVAAVTADCLDAHGDGRRRATFHARKDAEGRVRVGFAQARSHAIAEIEACPLLAPAMRRAL</sequence>
<keyword evidence="1" id="KW-0408">Iron</keyword>
<dbReference type="Gene3D" id="2.40.50.140">
    <property type="entry name" value="Nucleic acid-binding proteins"/>
    <property type="match status" value="1"/>
</dbReference>
<dbReference type="EMBL" id="JBHTMX010000345">
    <property type="protein sequence ID" value="MFD1333800.1"/>
    <property type="molecule type" value="Genomic_DNA"/>
</dbReference>
<dbReference type="PANTHER" id="PTHR11061:SF49">
    <property type="entry name" value="23S RRNA (URACIL(1939)-C(5))-METHYLTRANSFERASE RLMD"/>
    <property type="match status" value="1"/>
</dbReference>
<reference evidence="7" key="1">
    <citation type="journal article" date="2019" name="Int. J. Syst. Evol. Microbiol.">
        <title>The Global Catalogue of Microorganisms (GCM) 10K type strain sequencing project: providing services to taxonomists for standard genome sequencing and annotation.</title>
        <authorList>
            <consortium name="The Broad Institute Genomics Platform"/>
            <consortium name="The Broad Institute Genome Sequencing Center for Infectious Disease"/>
            <person name="Wu L."/>
            <person name="Ma J."/>
        </authorList>
    </citation>
    <scope>NUCLEOTIDE SEQUENCE [LARGE SCALE GENOMIC DNA]</scope>
    <source>
        <strain evidence="7">CCUG 61696</strain>
    </source>
</reference>
<organism evidence="6 7">
    <name type="scientific">Methylopila musalis</name>
    <dbReference type="NCBI Taxonomy" id="1134781"/>
    <lineage>
        <taxon>Bacteria</taxon>
        <taxon>Pseudomonadati</taxon>
        <taxon>Pseudomonadota</taxon>
        <taxon>Alphaproteobacteria</taxon>
        <taxon>Hyphomicrobiales</taxon>
        <taxon>Methylopilaceae</taxon>
        <taxon>Methylopila</taxon>
    </lineage>
</organism>